<evidence type="ECO:0000256" key="1">
    <source>
        <dbReference type="ARBA" id="ARBA00001917"/>
    </source>
</evidence>
<dbReference type="SUPFAM" id="SSF50475">
    <property type="entry name" value="FMN-binding split barrel"/>
    <property type="match status" value="1"/>
</dbReference>
<accession>A0A1F2UN50</accession>
<dbReference type="EMBL" id="MELI01000095">
    <property type="protein sequence ID" value="OFW32435.1"/>
    <property type="molecule type" value="Genomic_DNA"/>
</dbReference>
<protein>
    <recommendedName>
        <fullName evidence="4">Flavin reductase like domain-containing protein</fullName>
    </recommendedName>
</protein>
<dbReference type="Pfam" id="PF01613">
    <property type="entry name" value="Flavin_Reduct"/>
    <property type="match status" value="1"/>
</dbReference>
<comment type="similarity">
    <text evidence="3">Belongs to the flavoredoxin family.</text>
</comment>
<dbReference type="GO" id="GO:0016646">
    <property type="term" value="F:oxidoreductase activity, acting on the CH-NH group of donors, NAD or NADP as acceptor"/>
    <property type="evidence" value="ECO:0007669"/>
    <property type="project" value="UniProtKB-ARBA"/>
</dbReference>
<evidence type="ECO:0000313" key="6">
    <source>
        <dbReference type="Proteomes" id="UP000178086"/>
    </source>
</evidence>
<dbReference type="PANTHER" id="PTHR43567">
    <property type="entry name" value="FLAVOREDOXIN-RELATED-RELATED"/>
    <property type="match status" value="1"/>
</dbReference>
<gene>
    <name evidence="5" type="ORF">A2074_03570</name>
</gene>
<dbReference type="InterPro" id="IPR012349">
    <property type="entry name" value="Split_barrel_FMN-bd"/>
</dbReference>
<reference evidence="5 6" key="1">
    <citation type="journal article" date="2016" name="Nat. Commun.">
        <title>Thousands of microbial genomes shed light on interconnected biogeochemical processes in an aquifer system.</title>
        <authorList>
            <person name="Anantharaman K."/>
            <person name="Brown C.T."/>
            <person name="Hug L.A."/>
            <person name="Sharon I."/>
            <person name="Castelle C.J."/>
            <person name="Probst A.J."/>
            <person name="Thomas B.C."/>
            <person name="Singh A."/>
            <person name="Wilkins M.J."/>
            <person name="Karaoz U."/>
            <person name="Brodie E.L."/>
            <person name="Williams K.H."/>
            <person name="Hubbard S.S."/>
            <person name="Banfield J.F."/>
        </authorList>
    </citation>
    <scope>NUCLEOTIDE SEQUENCE [LARGE SCALE GENOMIC DNA]</scope>
</reference>
<dbReference type="Proteomes" id="UP000178086">
    <property type="component" value="Unassembled WGS sequence"/>
</dbReference>
<comment type="caution">
    <text evidence="5">The sequence shown here is derived from an EMBL/GenBank/DDBJ whole genome shotgun (WGS) entry which is preliminary data.</text>
</comment>
<dbReference type="AlphaFoldDB" id="A0A1F2UN50"/>
<evidence type="ECO:0000313" key="5">
    <source>
        <dbReference type="EMBL" id="OFW32435.1"/>
    </source>
</evidence>
<evidence type="ECO:0000259" key="4">
    <source>
        <dbReference type="SMART" id="SM00903"/>
    </source>
</evidence>
<dbReference type="InterPro" id="IPR002563">
    <property type="entry name" value="Flavin_Rdtase-like_dom"/>
</dbReference>
<organism evidence="5 6">
    <name type="scientific">Candidatus Aquicultor primus</name>
    <dbReference type="NCBI Taxonomy" id="1797195"/>
    <lineage>
        <taxon>Bacteria</taxon>
        <taxon>Bacillati</taxon>
        <taxon>Actinomycetota</taxon>
        <taxon>Candidatus Aquicultoria</taxon>
        <taxon>Candidatus Aquicultorales</taxon>
        <taxon>Candidatus Aquicultoraceae</taxon>
        <taxon>Candidatus Aquicultor</taxon>
    </lineage>
</organism>
<feature type="domain" description="Flavin reductase like" evidence="4">
    <location>
        <begin position="23"/>
        <end position="172"/>
    </location>
</feature>
<dbReference type="InterPro" id="IPR052174">
    <property type="entry name" value="Flavoredoxin"/>
</dbReference>
<proteinExistence type="inferred from homology"/>
<dbReference type="GO" id="GO:0010181">
    <property type="term" value="F:FMN binding"/>
    <property type="evidence" value="ECO:0007669"/>
    <property type="project" value="InterPro"/>
</dbReference>
<dbReference type="Gene3D" id="2.30.110.10">
    <property type="entry name" value="Electron Transport, Fmn-binding Protein, Chain A"/>
    <property type="match status" value="1"/>
</dbReference>
<sequence>MGIRIVVEMERVMTQTFSGRKAMGAIGSPVFLVTSAYDGERAIMTANMVAGISFKPPLVSVSLNNHSQTGKLAAAGGELVLNIIPASLMELAKKVGRSSGYKLDKFEEFAIGTIPGEVTSCPLVKDAVTALECKIESATDIGLHSLYVARVTAYHDLNPGTPLYLFHGRYFAIGEDLGSDTRS</sequence>
<dbReference type="SMART" id="SM00903">
    <property type="entry name" value="Flavin_Reduct"/>
    <property type="match status" value="1"/>
</dbReference>
<evidence type="ECO:0000256" key="3">
    <source>
        <dbReference type="ARBA" id="ARBA00038054"/>
    </source>
</evidence>
<comment type="cofactor">
    <cofactor evidence="1">
        <name>FMN</name>
        <dbReference type="ChEBI" id="CHEBI:58210"/>
    </cofactor>
</comment>
<keyword evidence="2" id="KW-0285">Flavoprotein</keyword>
<evidence type="ECO:0000256" key="2">
    <source>
        <dbReference type="ARBA" id="ARBA00022630"/>
    </source>
</evidence>
<name>A0A1F2UN50_9ACTN</name>
<dbReference type="PANTHER" id="PTHR43567:SF1">
    <property type="entry name" value="FLAVOREDOXIN"/>
    <property type="match status" value="1"/>
</dbReference>